<comment type="caution">
    <text evidence="6">The sequence shown here is derived from an EMBL/GenBank/DDBJ whole genome shotgun (WGS) entry which is preliminary data.</text>
</comment>
<sequence length="203" mass="21590">RRPRARDAAPAAEPDAGAGRPADRLAVLSPAEQRAFLLDLIRREAAAVLAYPSADAVDPARTFEELGFESLTAVELRNRLAARTGLRLPATLVYDHPRPADLAEVVRAELVPDRAPTATGLLEDLDRWEAELATLDLAEDERDAVAERLRTLSGRWGRAADAGGNGGPGDGTGGGFEDGLDDDLGATTADELFQIIENELGKS</sequence>
<reference evidence="7" key="1">
    <citation type="journal article" date="2019" name="Int. J. Syst. Evol. Microbiol.">
        <title>The Global Catalogue of Microorganisms (GCM) 10K type strain sequencing project: providing services to taxonomists for standard genome sequencing and annotation.</title>
        <authorList>
            <consortium name="The Broad Institute Genomics Platform"/>
            <consortium name="The Broad Institute Genome Sequencing Center for Infectious Disease"/>
            <person name="Wu L."/>
            <person name="Ma J."/>
        </authorList>
    </citation>
    <scope>NUCLEOTIDE SEQUENCE [LARGE SCALE GENOMIC DNA]</scope>
    <source>
        <strain evidence="7">JCM 31202</strain>
    </source>
</reference>
<gene>
    <name evidence="6" type="ORF">ACFQ11_37620</name>
</gene>
<dbReference type="RefSeq" id="WP_378307717.1">
    <property type="nucleotide sequence ID" value="NZ_JBHTJA010000237.1"/>
</dbReference>
<dbReference type="InterPro" id="IPR006162">
    <property type="entry name" value="Ppantetheine_attach_site"/>
</dbReference>
<evidence type="ECO:0000313" key="7">
    <source>
        <dbReference type="Proteomes" id="UP001596972"/>
    </source>
</evidence>
<evidence type="ECO:0000256" key="1">
    <source>
        <dbReference type="ARBA" id="ARBA00022450"/>
    </source>
</evidence>
<evidence type="ECO:0000313" key="6">
    <source>
        <dbReference type="EMBL" id="MFD0906143.1"/>
    </source>
</evidence>
<dbReference type="InterPro" id="IPR036736">
    <property type="entry name" value="ACP-like_sf"/>
</dbReference>
<keyword evidence="7" id="KW-1185">Reference proteome</keyword>
<feature type="region of interest" description="Disordered" evidence="4">
    <location>
        <begin position="1"/>
        <end position="23"/>
    </location>
</feature>
<dbReference type="InterPro" id="IPR009081">
    <property type="entry name" value="PP-bd_ACP"/>
</dbReference>
<dbReference type="PANTHER" id="PTHR43775:SF51">
    <property type="entry name" value="INACTIVE PHENOLPHTHIOCEROL SYNTHESIS POLYKETIDE SYNTHASE TYPE I PKS1-RELATED"/>
    <property type="match status" value="1"/>
</dbReference>
<keyword evidence="3" id="KW-0808">Transferase</keyword>
<accession>A0ABW3F0E5</accession>
<feature type="region of interest" description="Disordered" evidence="4">
    <location>
        <begin position="157"/>
        <end position="184"/>
    </location>
</feature>
<dbReference type="Proteomes" id="UP001596972">
    <property type="component" value="Unassembled WGS sequence"/>
</dbReference>
<dbReference type="EMBL" id="JBHTJA010000237">
    <property type="protein sequence ID" value="MFD0906143.1"/>
    <property type="molecule type" value="Genomic_DNA"/>
</dbReference>
<evidence type="ECO:0000259" key="5">
    <source>
        <dbReference type="PROSITE" id="PS50075"/>
    </source>
</evidence>
<dbReference type="Pfam" id="PF00550">
    <property type="entry name" value="PP-binding"/>
    <property type="match status" value="1"/>
</dbReference>
<organism evidence="6 7">
    <name type="scientific">Actinomadura sediminis</name>
    <dbReference type="NCBI Taxonomy" id="1038904"/>
    <lineage>
        <taxon>Bacteria</taxon>
        <taxon>Bacillati</taxon>
        <taxon>Actinomycetota</taxon>
        <taxon>Actinomycetes</taxon>
        <taxon>Streptosporangiales</taxon>
        <taxon>Thermomonosporaceae</taxon>
        <taxon>Actinomadura</taxon>
    </lineage>
</organism>
<dbReference type="InterPro" id="IPR050091">
    <property type="entry name" value="PKS_NRPS_Biosynth_Enz"/>
</dbReference>
<dbReference type="PROSITE" id="PS00012">
    <property type="entry name" value="PHOSPHOPANTETHEINE"/>
    <property type="match status" value="1"/>
</dbReference>
<keyword evidence="2" id="KW-0597">Phosphoprotein</keyword>
<dbReference type="PROSITE" id="PS50075">
    <property type="entry name" value="CARRIER"/>
    <property type="match status" value="1"/>
</dbReference>
<evidence type="ECO:0000256" key="4">
    <source>
        <dbReference type="SAM" id="MobiDB-lite"/>
    </source>
</evidence>
<keyword evidence="1" id="KW-0596">Phosphopantetheine</keyword>
<evidence type="ECO:0000256" key="3">
    <source>
        <dbReference type="ARBA" id="ARBA00022679"/>
    </source>
</evidence>
<dbReference type="SMART" id="SM00823">
    <property type="entry name" value="PKS_PP"/>
    <property type="match status" value="1"/>
</dbReference>
<feature type="compositionally biased region" description="Low complexity" evidence="4">
    <location>
        <begin position="8"/>
        <end position="20"/>
    </location>
</feature>
<feature type="domain" description="Carrier" evidence="5">
    <location>
        <begin position="32"/>
        <end position="110"/>
    </location>
</feature>
<dbReference type="PANTHER" id="PTHR43775">
    <property type="entry name" value="FATTY ACID SYNTHASE"/>
    <property type="match status" value="1"/>
</dbReference>
<dbReference type="SMART" id="SM01294">
    <property type="entry name" value="PKS_PP_betabranch"/>
    <property type="match status" value="1"/>
</dbReference>
<name>A0ABW3F0E5_9ACTN</name>
<proteinExistence type="predicted"/>
<dbReference type="SUPFAM" id="SSF47336">
    <property type="entry name" value="ACP-like"/>
    <property type="match status" value="1"/>
</dbReference>
<dbReference type="Gene3D" id="1.10.1200.10">
    <property type="entry name" value="ACP-like"/>
    <property type="match status" value="1"/>
</dbReference>
<feature type="non-terminal residue" evidence="6">
    <location>
        <position position="1"/>
    </location>
</feature>
<evidence type="ECO:0000256" key="2">
    <source>
        <dbReference type="ARBA" id="ARBA00022553"/>
    </source>
</evidence>
<dbReference type="InterPro" id="IPR020806">
    <property type="entry name" value="PKS_PP-bd"/>
</dbReference>
<feature type="compositionally biased region" description="Gly residues" evidence="4">
    <location>
        <begin position="163"/>
        <end position="177"/>
    </location>
</feature>
<protein>
    <submittedName>
        <fullName evidence="6">Phosphopantetheine-binding protein</fullName>
    </submittedName>
</protein>